<name>A0AAE9PQE1_PAEPO</name>
<gene>
    <name evidence="1" type="ORF">MF626_06325</name>
</gene>
<accession>A0AAE9PQE1</accession>
<sequence>MLALSTSSFSGSFVQAEGQQLASNASVKLTLSQAQQWARSNSFSLKEAQQTIDRNRINLKMQVRIWISFQQVQATVKKTRLVAQLGRGMLHRRFLIWNPRSKSNLLKIRQTTPQ</sequence>
<evidence type="ECO:0000313" key="1">
    <source>
        <dbReference type="EMBL" id="UZP76595.1"/>
    </source>
</evidence>
<dbReference type="EMBL" id="CP097770">
    <property type="protein sequence ID" value="UZP76595.1"/>
    <property type="molecule type" value="Genomic_DNA"/>
</dbReference>
<organism evidence="1">
    <name type="scientific">Paenibacillus polymyxa</name>
    <name type="common">Bacillus polymyxa</name>
    <dbReference type="NCBI Taxonomy" id="1406"/>
    <lineage>
        <taxon>Bacteria</taxon>
        <taxon>Bacillati</taxon>
        <taxon>Bacillota</taxon>
        <taxon>Bacilli</taxon>
        <taxon>Bacillales</taxon>
        <taxon>Paenibacillaceae</taxon>
        <taxon>Paenibacillus</taxon>
    </lineage>
</organism>
<protein>
    <submittedName>
        <fullName evidence="1">Uncharacterized protein</fullName>
    </submittedName>
</protein>
<dbReference type="AlphaFoldDB" id="A0AAE9PQE1"/>
<proteinExistence type="predicted"/>
<reference evidence="1" key="1">
    <citation type="submission" date="2022-11" db="EMBL/GenBank/DDBJ databases">
        <authorList>
            <person name="Vasilchenko N.G."/>
            <person name="Prazdnova E.V."/>
            <person name="Gorovtsov A.V."/>
            <person name="Chistyakov V.A."/>
            <person name="Pak M.L."/>
        </authorList>
    </citation>
    <scope>NUCLEOTIDE SEQUENCE</scope>
    <source>
        <strain evidence="1">R 4.5</strain>
    </source>
</reference>